<keyword evidence="3" id="KW-0813">Transport</keyword>
<evidence type="ECO:0000256" key="6">
    <source>
        <dbReference type="ARBA" id="ARBA00022989"/>
    </source>
</evidence>
<feature type="transmembrane region" description="Helical" evidence="9">
    <location>
        <begin position="429"/>
        <end position="448"/>
    </location>
</feature>
<gene>
    <name evidence="11" type="ORF">BABINDRAFT_32966</name>
</gene>
<dbReference type="GeneID" id="30149464"/>
<dbReference type="Gene3D" id="1.20.1740.10">
    <property type="entry name" value="Amino acid/polyamine transporter I"/>
    <property type="match status" value="1"/>
</dbReference>
<dbReference type="RefSeq" id="XP_018987469.1">
    <property type="nucleotide sequence ID" value="XM_019131611.1"/>
</dbReference>
<proteinExistence type="inferred from homology"/>
<dbReference type="OrthoDB" id="3900342at2759"/>
<keyword evidence="4 9" id="KW-0812">Transmembrane</keyword>
<feature type="transmembrane region" description="Helical" evidence="9">
    <location>
        <begin position="537"/>
        <end position="554"/>
    </location>
</feature>
<dbReference type="EMBL" id="KV454427">
    <property type="protein sequence ID" value="ODQ82141.1"/>
    <property type="molecule type" value="Genomic_DNA"/>
</dbReference>
<keyword evidence="12" id="KW-1185">Reference proteome</keyword>
<keyword evidence="5" id="KW-0029">Amino-acid transport</keyword>
<evidence type="ECO:0000256" key="5">
    <source>
        <dbReference type="ARBA" id="ARBA00022970"/>
    </source>
</evidence>
<dbReference type="PROSITE" id="PS00218">
    <property type="entry name" value="AMINO_ACID_PERMEASE_1"/>
    <property type="match status" value="1"/>
</dbReference>
<evidence type="ECO:0000313" key="12">
    <source>
        <dbReference type="Proteomes" id="UP000094336"/>
    </source>
</evidence>
<keyword evidence="7 9" id="KW-0472">Membrane</keyword>
<evidence type="ECO:0000256" key="1">
    <source>
        <dbReference type="ARBA" id="ARBA00004141"/>
    </source>
</evidence>
<protein>
    <recommendedName>
        <fullName evidence="10">Amino acid permease/ SLC12A domain-containing protein</fullName>
    </recommendedName>
</protein>
<name>A0A1E3QX20_9ASCO</name>
<evidence type="ECO:0000259" key="10">
    <source>
        <dbReference type="Pfam" id="PF00324"/>
    </source>
</evidence>
<feature type="transmembrane region" description="Helical" evidence="9">
    <location>
        <begin position="108"/>
        <end position="127"/>
    </location>
</feature>
<evidence type="ECO:0000256" key="8">
    <source>
        <dbReference type="SAM" id="MobiDB-lite"/>
    </source>
</evidence>
<dbReference type="Proteomes" id="UP000094336">
    <property type="component" value="Unassembled WGS sequence"/>
</dbReference>
<feature type="transmembrane region" description="Helical" evidence="9">
    <location>
        <begin position="215"/>
        <end position="236"/>
    </location>
</feature>
<dbReference type="InterPro" id="IPR050524">
    <property type="entry name" value="APC_YAT"/>
</dbReference>
<comment type="similarity">
    <text evidence="2">Belongs to the amino acid-polyamine-organocation (APC) superfamily. YAT (TC 2.A.3.10) family.</text>
</comment>
<feature type="transmembrane region" description="Helical" evidence="9">
    <location>
        <begin position="454"/>
        <end position="475"/>
    </location>
</feature>
<dbReference type="Pfam" id="PF00324">
    <property type="entry name" value="AA_permease"/>
    <property type="match status" value="1"/>
</dbReference>
<evidence type="ECO:0000256" key="2">
    <source>
        <dbReference type="ARBA" id="ARBA00006983"/>
    </source>
</evidence>
<evidence type="ECO:0000256" key="7">
    <source>
        <dbReference type="ARBA" id="ARBA00023136"/>
    </source>
</evidence>
<feature type="transmembrane region" description="Helical" evidence="9">
    <location>
        <begin position="506"/>
        <end position="525"/>
    </location>
</feature>
<dbReference type="NCBIfam" id="TIGR00913">
    <property type="entry name" value="2A0310"/>
    <property type="match status" value="1"/>
</dbReference>
<dbReference type="GO" id="GO:0015171">
    <property type="term" value="F:amino acid transmembrane transporter activity"/>
    <property type="evidence" value="ECO:0007669"/>
    <property type="project" value="TreeGrafter"/>
</dbReference>
<evidence type="ECO:0000256" key="4">
    <source>
        <dbReference type="ARBA" id="ARBA00022692"/>
    </source>
</evidence>
<organism evidence="11 12">
    <name type="scientific">Babjeviella inositovora NRRL Y-12698</name>
    <dbReference type="NCBI Taxonomy" id="984486"/>
    <lineage>
        <taxon>Eukaryota</taxon>
        <taxon>Fungi</taxon>
        <taxon>Dikarya</taxon>
        <taxon>Ascomycota</taxon>
        <taxon>Saccharomycotina</taxon>
        <taxon>Pichiomycetes</taxon>
        <taxon>Serinales incertae sedis</taxon>
        <taxon>Babjeviella</taxon>
    </lineage>
</organism>
<feature type="domain" description="Amino acid permease/ SLC12A" evidence="10">
    <location>
        <begin position="105"/>
        <end position="561"/>
    </location>
</feature>
<feature type="transmembrane region" description="Helical" evidence="9">
    <location>
        <begin position="242"/>
        <end position="265"/>
    </location>
</feature>
<keyword evidence="6 9" id="KW-1133">Transmembrane helix</keyword>
<evidence type="ECO:0000313" key="11">
    <source>
        <dbReference type="EMBL" id="ODQ82141.1"/>
    </source>
</evidence>
<feature type="transmembrane region" description="Helical" evidence="9">
    <location>
        <begin position="383"/>
        <end position="408"/>
    </location>
</feature>
<evidence type="ECO:0000256" key="9">
    <source>
        <dbReference type="SAM" id="Phobius"/>
    </source>
</evidence>
<dbReference type="InterPro" id="IPR004840">
    <property type="entry name" value="Amino_acid_permease_CS"/>
</dbReference>
<dbReference type="InterPro" id="IPR004762">
    <property type="entry name" value="Amino_acid_permease_fungi"/>
</dbReference>
<dbReference type="FunFam" id="1.20.1740.10:FF:000017">
    <property type="entry name" value="Amino acid permease"/>
    <property type="match status" value="1"/>
</dbReference>
<feature type="compositionally biased region" description="Polar residues" evidence="8">
    <location>
        <begin position="15"/>
        <end position="24"/>
    </location>
</feature>
<feature type="transmembrane region" description="Helical" evidence="9">
    <location>
        <begin position="328"/>
        <end position="349"/>
    </location>
</feature>
<sequence length="610" mass="66601">MSDRKDSPTKEAFIGNTSSSSGNDFSRPKTAANGLESYRSQLFSDLDSLDTVPDNRGKWQKFKDSFKPMNLNEDDGIDLSELSEMEKAVYATAKHPLQRSLKNRHLQMIAIGGSIGTGLFIGLGYALSQAGPAGTLIGFTLVGSSLYCVVQALGEMATCFPVSGAFSAFCSRFIDPSIGFVIGITYALSWLISLPSEIIACAITIQFWNSSIDPVAWVAIFFVAIVIINFFGVRGYGEAEFVFSMIKVVAVVGFIIVGIVIICGGGPQGGYIGGKYWHNPGAFHHGFKGVCSSFISAAFSFGGTEMAGLAAAETRNPRVAVPKATKQVFWRITIFYVVAVIIVGCLVPYTDNQLLSGTTSEDIAASPFVIAINNSGIKVLPHIMNAVILISVLSVGNSSVYGCSRTLAALAVQGQLPKIVGYIDRAGRPLVAIIITDTFGLLCFLVASGNSDTVFTWFFSVCSLASFFTWGMICLSHIRFRRALYVQNRGLEEVPFKAQLGVWGSYYGLLINFLLIMGEIWISVYPVGSSSASVTTFFQNCLSLPLVIVLYAGMKTYKGQWSFFYIKAKDMDIDTGRRELDIEVLKQEIAEERNRLKNSPLYYRIYLFWC</sequence>
<dbReference type="PANTHER" id="PTHR43341">
    <property type="entry name" value="AMINO ACID PERMEASE"/>
    <property type="match status" value="1"/>
</dbReference>
<accession>A0A1E3QX20</accession>
<dbReference type="PANTHER" id="PTHR43341:SF10">
    <property type="entry name" value="S-ADENOSYLMETHIONINE PERMEASE SAM3-RELATED"/>
    <property type="match status" value="1"/>
</dbReference>
<dbReference type="STRING" id="984486.A0A1E3QX20"/>
<evidence type="ECO:0000256" key="3">
    <source>
        <dbReference type="ARBA" id="ARBA00022448"/>
    </source>
</evidence>
<dbReference type="GO" id="GO:0016020">
    <property type="term" value="C:membrane"/>
    <property type="evidence" value="ECO:0007669"/>
    <property type="project" value="UniProtKB-SubCell"/>
</dbReference>
<dbReference type="AlphaFoldDB" id="A0A1E3QX20"/>
<feature type="region of interest" description="Disordered" evidence="8">
    <location>
        <begin position="1"/>
        <end position="31"/>
    </location>
</feature>
<dbReference type="InterPro" id="IPR004841">
    <property type="entry name" value="AA-permease/SLC12A_dom"/>
</dbReference>
<feature type="transmembrane region" description="Helical" evidence="9">
    <location>
        <begin position="180"/>
        <end position="203"/>
    </location>
</feature>
<feature type="transmembrane region" description="Helical" evidence="9">
    <location>
        <begin position="157"/>
        <end position="174"/>
    </location>
</feature>
<comment type="subcellular location">
    <subcellularLocation>
        <location evidence="1">Membrane</location>
        <topology evidence="1">Multi-pass membrane protein</topology>
    </subcellularLocation>
</comment>
<reference evidence="12" key="1">
    <citation type="submission" date="2016-05" db="EMBL/GenBank/DDBJ databases">
        <title>Comparative genomics of biotechnologically important yeasts.</title>
        <authorList>
            <consortium name="DOE Joint Genome Institute"/>
            <person name="Riley R."/>
            <person name="Haridas S."/>
            <person name="Wolfe K.H."/>
            <person name="Lopes M.R."/>
            <person name="Hittinger C.T."/>
            <person name="Goker M."/>
            <person name="Salamov A."/>
            <person name="Wisecaver J."/>
            <person name="Long T.M."/>
            <person name="Aerts A.L."/>
            <person name="Barry K."/>
            <person name="Choi C."/>
            <person name="Clum A."/>
            <person name="Coughlan A.Y."/>
            <person name="Deshpande S."/>
            <person name="Douglass A.P."/>
            <person name="Hanson S.J."/>
            <person name="Klenk H.-P."/>
            <person name="Labutti K."/>
            <person name="Lapidus A."/>
            <person name="Lindquist E."/>
            <person name="Lipzen A."/>
            <person name="Meier-Kolthoff J.P."/>
            <person name="Ohm R.A."/>
            <person name="Otillar R.P."/>
            <person name="Pangilinan J."/>
            <person name="Peng Y."/>
            <person name="Rokas A."/>
            <person name="Rosa C.A."/>
            <person name="Scheuner C."/>
            <person name="Sibirny A.A."/>
            <person name="Slot J.C."/>
            <person name="Stielow J.B."/>
            <person name="Sun H."/>
            <person name="Kurtzman C.P."/>
            <person name="Blackwell M."/>
            <person name="Grigoriev I.V."/>
            <person name="Jeffries T.W."/>
        </authorList>
    </citation>
    <scope>NUCLEOTIDE SEQUENCE [LARGE SCALE GENOMIC DNA]</scope>
    <source>
        <strain evidence="12">NRRL Y-12698</strain>
    </source>
</reference>